<dbReference type="GO" id="GO:0000796">
    <property type="term" value="C:condensin complex"/>
    <property type="evidence" value="ECO:0007669"/>
    <property type="project" value="TreeGrafter"/>
</dbReference>
<evidence type="ECO:0000259" key="1">
    <source>
        <dbReference type="Pfam" id="PF12922"/>
    </source>
</evidence>
<organism evidence="2 3">
    <name type="scientific">Paramuricea clavata</name>
    <name type="common">Red gorgonian</name>
    <name type="synonym">Violescent sea-whip</name>
    <dbReference type="NCBI Taxonomy" id="317549"/>
    <lineage>
        <taxon>Eukaryota</taxon>
        <taxon>Metazoa</taxon>
        <taxon>Cnidaria</taxon>
        <taxon>Anthozoa</taxon>
        <taxon>Octocorallia</taxon>
        <taxon>Malacalcyonacea</taxon>
        <taxon>Plexauridae</taxon>
        <taxon>Paramuricea</taxon>
    </lineage>
</organism>
<dbReference type="Pfam" id="PF12922">
    <property type="entry name" value="Cnd1_N"/>
    <property type="match status" value="1"/>
</dbReference>
<dbReference type="Proteomes" id="UP001152795">
    <property type="component" value="Unassembled WGS sequence"/>
</dbReference>
<dbReference type="GO" id="GO:0000779">
    <property type="term" value="C:condensed chromosome, centromeric region"/>
    <property type="evidence" value="ECO:0007669"/>
    <property type="project" value="TreeGrafter"/>
</dbReference>
<dbReference type="InterPro" id="IPR024324">
    <property type="entry name" value="Condensin_cplx_su1_N"/>
</dbReference>
<sequence length="241" mass="27556">MSDLINVLEQNTIDREIKKEHRNTLKMLSYLLAQFAEEFEAEDCKPSVVATPGRKRGKSKKSTSALPFDWSEVKKDFLNITTQLLQINIVSLWEPPVAEEEFVKYVLPPRTFANCCYKFLENPGINRDKPLRDSILNVLAILVKKYNQSLSVGVKVIQLLQHFEHMIAPMAQLVQVCAVEHGMRNIVVDILRELGRIDPKDLERDASGTRCYSDFLVELASRIPEHILPNISLLLCHLDTE</sequence>
<evidence type="ECO:0000313" key="3">
    <source>
        <dbReference type="Proteomes" id="UP001152795"/>
    </source>
</evidence>
<feature type="non-terminal residue" evidence="2">
    <location>
        <position position="241"/>
    </location>
</feature>
<dbReference type="PANTHER" id="PTHR14222">
    <property type="entry name" value="CONDENSIN"/>
    <property type="match status" value="1"/>
</dbReference>
<proteinExistence type="predicted"/>
<dbReference type="AlphaFoldDB" id="A0A6S7K9R0"/>
<feature type="domain" description="Condensin complex subunit 1 N-terminal" evidence="1">
    <location>
        <begin position="6"/>
        <end position="152"/>
    </location>
</feature>
<accession>A0A6S7K9R0</accession>
<dbReference type="GO" id="GO:0042393">
    <property type="term" value="F:histone binding"/>
    <property type="evidence" value="ECO:0007669"/>
    <property type="project" value="TreeGrafter"/>
</dbReference>
<name>A0A6S7K9R0_PARCT</name>
<evidence type="ECO:0000313" key="2">
    <source>
        <dbReference type="EMBL" id="CAB4041457.1"/>
    </source>
</evidence>
<dbReference type="PANTHER" id="PTHR14222:SF2">
    <property type="entry name" value="CONDENSIN COMPLEX SUBUNIT 1"/>
    <property type="match status" value="1"/>
</dbReference>
<protein>
    <submittedName>
        <fullName evidence="2">Condensin complex subunit 1-like</fullName>
    </submittedName>
</protein>
<dbReference type="OrthoDB" id="436262at2759"/>
<keyword evidence="3" id="KW-1185">Reference proteome</keyword>
<dbReference type="GO" id="GO:0007076">
    <property type="term" value="P:mitotic chromosome condensation"/>
    <property type="evidence" value="ECO:0007669"/>
    <property type="project" value="InterPro"/>
</dbReference>
<dbReference type="GO" id="GO:0010032">
    <property type="term" value="P:meiotic chromosome condensation"/>
    <property type="evidence" value="ECO:0007669"/>
    <property type="project" value="TreeGrafter"/>
</dbReference>
<dbReference type="InterPro" id="IPR026971">
    <property type="entry name" value="CND1/NCAPD3"/>
</dbReference>
<reference evidence="2" key="1">
    <citation type="submission" date="2020-04" db="EMBL/GenBank/DDBJ databases">
        <authorList>
            <person name="Alioto T."/>
            <person name="Alioto T."/>
            <person name="Gomez Garrido J."/>
        </authorList>
    </citation>
    <scope>NUCLEOTIDE SEQUENCE</scope>
    <source>
        <strain evidence="2">A484AB</strain>
    </source>
</reference>
<dbReference type="EMBL" id="CACRXK020028358">
    <property type="protein sequence ID" value="CAB4041457.1"/>
    <property type="molecule type" value="Genomic_DNA"/>
</dbReference>
<gene>
    <name evidence="2" type="ORF">PACLA_8A058114</name>
</gene>
<comment type="caution">
    <text evidence="2">The sequence shown here is derived from an EMBL/GenBank/DDBJ whole genome shotgun (WGS) entry which is preliminary data.</text>
</comment>